<evidence type="ECO:0000259" key="2">
    <source>
        <dbReference type="PROSITE" id="PS50235"/>
    </source>
</evidence>
<evidence type="ECO:0000256" key="1">
    <source>
        <dbReference type="SAM" id="MobiDB-lite"/>
    </source>
</evidence>
<dbReference type="RefSeq" id="XP_042565984.1">
    <property type="nucleotide sequence ID" value="XM_042710050.1"/>
</dbReference>
<dbReference type="OrthoDB" id="289038at2759"/>
<evidence type="ECO:0000313" key="4">
    <source>
        <dbReference type="RefSeq" id="XP_042565984.1"/>
    </source>
</evidence>
<dbReference type="InterPro" id="IPR018200">
    <property type="entry name" value="USP_CS"/>
</dbReference>
<gene>
    <name evidence="4" type="primary">LOC116224006</name>
</gene>
<protein>
    <submittedName>
        <fullName evidence="4">Ubiquitin carboxyl-terminal hydrolase 8-like</fullName>
    </submittedName>
</protein>
<organism evidence="3 4">
    <name type="scientific">Clupea harengus</name>
    <name type="common">Atlantic herring</name>
    <dbReference type="NCBI Taxonomy" id="7950"/>
    <lineage>
        <taxon>Eukaryota</taxon>
        <taxon>Metazoa</taxon>
        <taxon>Chordata</taxon>
        <taxon>Craniata</taxon>
        <taxon>Vertebrata</taxon>
        <taxon>Euteleostomi</taxon>
        <taxon>Actinopterygii</taxon>
        <taxon>Neopterygii</taxon>
        <taxon>Teleostei</taxon>
        <taxon>Clupei</taxon>
        <taxon>Clupeiformes</taxon>
        <taxon>Clupeoidei</taxon>
        <taxon>Clupeidae</taxon>
        <taxon>Clupea</taxon>
    </lineage>
</organism>
<feature type="domain" description="USP" evidence="2">
    <location>
        <begin position="1"/>
        <end position="136"/>
    </location>
</feature>
<dbReference type="CDD" id="cd02257">
    <property type="entry name" value="Peptidase_C19"/>
    <property type="match status" value="1"/>
</dbReference>
<dbReference type="Proteomes" id="UP000515152">
    <property type="component" value="Chromosome 16"/>
</dbReference>
<accession>A0A8M1KWL8</accession>
<dbReference type="PANTHER" id="PTHR24006">
    <property type="entry name" value="UBIQUITIN CARBOXYL-TERMINAL HYDROLASE"/>
    <property type="match status" value="1"/>
</dbReference>
<feature type="region of interest" description="Disordered" evidence="1">
    <location>
        <begin position="16"/>
        <end position="72"/>
    </location>
</feature>
<dbReference type="GO" id="GO:0005829">
    <property type="term" value="C:cytosol"/>
    <property type="evidence" value="ECO:0007669"/>
    <property type="project" value="TreeGrafter"/>
</dbReference>
<keyword evidence="3" id="KW-1185">Reference proteome</keyword>
<dbReference type="PROSITE" id="PS50235">
    <property type="entry name" value="USP_3"/>
    <property type="match status" value="1"/>
</dbReference>
<feature type="compositionally biased region" description="Polar residues" evidence="1">
    <location>
        <begin position="47"/>
        <end position="57"/>
    </location>
</feature>
<dbReference type="KEGG" id="char:116224006"/>
<dbReference type="GeneID" id="116224006"/>
<dbReference type="AlphaFoldDB" id="A0A8M1KWL8"/>
<dbReference type="InterPro" id="IPR050164">
    <property type="entry name" value="Peptidase_C19"/>
</dbReference>
<dbReference type="InterPro" id="IPR028889">
    <property type="entry name" value="USP"/>
</dbReference>
<dbReference type="InterPro" id="IPR001394">
    <property type="entry name" value="Peptidase_C19_UCH"/>
</dbReference>
<evidence type="ECO:0000313" key="3">
    <source>
        <dbReference type="Proteomes" id="UP000515152"/>
    </source>
</evidence>
<proteinExistence type="predicted"/>
<reference evidence="4" key="1">
    <citation type="submission" date="2025-08" db="UniProtKB">
        <authorList>
            <consortium name="RefSeq"/>
        </authorList>
    </citation>
    <scope>IDENTIFICATION</scope>
</reference>
<sequence>MAPLQLEAELQIKQRTEDIAGRCGESPQVPSAGSGRRPAAPSVLEGASSSEASSITQELEAGTEREKVEGGSSTYSLMSVLSHIGTNADCGHYTSDCAEEGGLWLSLNDEEVSPTTQDAVLRERASTAYLLFYTRK</sequence>
<dbReference type="GO" id="GO:0004843">
    <property type="term" value="F:cysteine-type deubiquitinase activity"/>
    <property type="evidence" value="ECO:0007669"/>
    <property type="project" value="InterPro"/>
</dbReference>
<dbReference type="Pfam" id="PF00443">
    <property type="entry name" value="UCH"/>
    <property type="match status" value="1"/>
</dbReference>
<dbReference type="PROSITE" id="PS00973">
    <property type="entry name" value="USP_2"/>
    <property type="match status" value="1"/>
</dbReference>
<dbReference type="GO" id="GO:0005634">
    <property type="term" value="C:nucleus"/>
    <property type="evidence" value="ECO:0007669"/>
    <property type="project" value="TreeGrafter"/>
</dbReference>
<name>A0A8M1KWL8_CLUHA</name>
<dbReference type="GO" id="GO:0016579">
    <property type="term" value="P:protein deubiquitination"/>
    <property type="evidence" value="ECO:0007669"/>
    <property type="project" value="InterPro"/>
</dbReference>